<dbReference type="SUPFAM" id="SSF141694">
    <property type="entry name" value="AF2212/PG0164-like"/>
    <property type="match status" value="1"/>
</dbReference>
<protein>
    <recommendedName>
        <fullName evidence="3">DUF1905 domain-containing protein</fullName>
    </recommendedName>
</protein>
<dbReference type="AlphaFoldDB" id="A0A089LQQ3"/>
<sequence length="149" mass="16117">MKFRTTVILGGKTATGIPVPAEAVAELGTSKKPAVKVMIGEYSYSSTVATMGGQFMIPLSAEHRKGAGISAGDEIEVELVLDTRPREVEVPADLAAELEQNAGAKQFWDGLSYTNKRRFVLSIEDAKTAETRQRRLDKTMAMLSEGKAQ</sequence>
<accession>A0A089LQQ3</accession>
<dbReference type="InterPro" id="IPR015018">
    <property type="entry name" value="DUF1905"/>
</dbReference>
<evidence type="ECO:0008006" key="3">
    <source>
        <dbReference type="Google" id="ProtNLM"/>
    </source>
</evidence>
<dbReference type="OrthoDB" id="2604865at2"/>
<organism evidence="1 2">
    <name type="scientific">Paenibacillus borealis</name>
    <dbReference type="NCBI Taxonomy" id="160799"/>
    <lineage>
        <taxon>Bacteria</taxon>
        <taxon>Bacillati</taxon>
        <taxon>Bacillota</taxon>
        <taxon>Bacilli</taxon>
        <taxon>Bacillales</taxon>
        <taxon>Paenibacillaceae</taxon>
        <taxon>Paenibacillus</taxon>
    </lineage>
</organism>
<evidence type="ECO:0000313" key="2">
    <source>
        <dbReference type="Proteomes" id="UP000029518"/>
    </source>
</evidence>
<dbReference type="Pfam" id="PF08922">
    <property type="entry name" value="DUF1905"/>
    <property type="match status" value="1"/>
</dbReference>
<dbReference type="RefSeq" id="WP_042218418.1">
    <property type="nucleotide sequence ID" value="NZ_CP009285.1"/>
</dbReference>
<keyword evidence="2" id="KW-1185">Reference proteome</keyword>
<dbReference type="Proteomes" id="UP000029518">
    <property type="component" value="Chromosome"/>
</dbReference>
<evidence type="ECO:0000313" key="1">
    <source>
        <dbReference type="EMBL" id="AIQ61548.1"/>
    </source>
</evidence>
<proteinExistence type="predicted"/>
<name>A0A089LQQ3_PAEBO</name>
<dbReference type="Pfam" id="PF13376">
    <property type="entry name" value="OmdA"/>
    <property type="match status" value="1"/>
</dbReference>
<gene>
    <name evidence="1" type="ORF">PBOR_35075</name>
</gene>
<dbReference type="HOGENOM" id="CLU_133235_1_0_9"/>
<reference evidence="1" key="1">
    <citation type="submission" date="2014-08" db="EMBL/GenBank/DDBJ databases">
        <title>Comparative genomics of the Paenibacillus odorifer group.</title>
        <authorList>
            <person name="den Bakker H.C."/>
            <person name="Tsai Y.-C.Y.-C."/>
            <person name="Martin N."/>
            <person name="Korlach J."/>
            <person name="Wiedmann M."/>
        </authorList>
    </citation>
    <scope>NUCLEOTIDE SEQUENCE [LARGE SCALE GENOMIC DNA]</scope>
    <source>
        <strain evidence="1">DSM 13188</strain>
    </source>
</reference>
<dbReference type="EMBL" id="CP009285">
    <property type="protein sequence ID" value="AIQ61548.1"/>
    <property type="molecule type" value="Genomic_DNA"/>
</dbReference>
<dbReference type="Gene3D" id="2.40.30.100">
    <property type="entry name" value="AF2212/PG0164-like"/>
    <property type="match status" value="1"/>
</dbReference>
<dbReference type="KEGG" id="pbd:PBOR_35075"/>
<dbReference type="InterPro" id="IPR037079">
    <property type="entry name" value="AF2212/PG0164-like_sf"/>
</dbReference>